<reference evidence="1" key="1">
    <citation type="submission" date="2021-05" db="EMBL/GenBank/DDBJ databases">
        <authorList>
            <person name="Alioto T."/>
            <person name="Alioto T."/>
            <person name="Gomez Garrido J."/>
        </authorList>
    </citation>
    <scope>NUCLEOTIDE SEQUENCE</scope>
</reference>
<name>A0A8D8QJ08_9HEMI</name>
<accession>A0A8D8QJ08</accession>
<organism evidence="1">
    <name type="scientific">Cacopsylla melanoneura</name>
    <dbReference type="NCBI Taxonomy" id="428564"/>
    <lineage>
        <taxon>Eukaryota</taxon>
        <taxon>Metazoa</taxon>
        <taxon>Ecdysozoa</taxon>
        <taxon>Arthropoda</taxon>
        <taxon>Hexapoda</taxon>
        <taxon>Insecta</taxon>
        <taxon>Pterygota</taxon>
        <taxon>Neoptera</taxon>
        <taxon>Paraneoptera</taxon>
        <taxon>Hemiptera</taxon>
        <taxon>Sternorrhyncha</taxon>
        <taxon>Psylloidea</taxon>
        <taxon>Psyllidae</taxon>
        <taxon>Psyllinae</taxon>
        <taxon>Cacopsylla</taxon>
    </lineage>
</organism>
<protein>
    <submittedName>
        <fullName evidence="1">Uncharacterized protein</fullName>
    </submittedName>
</protein>
<dbReference type="EMBL" id="HBUF01080808">
    <property type="protein sequence ID" value="CAG6632829.1"/>
    <property type="molecule type" value="Transcribed_RNA"/>
</dbReference>
<evidence type="ECO:0000313" key="1">
    <source>
        <dbReference type="EMBL" id="CAG6632829.1"/>
    </source>
</evidence>
<sequence>MTSGYYSITLYIPKYHYTYFLHSWIFQTFLVRLGFELVISIQLSMLLTTITTDVSVKLTTIKRMNYYFCIQNDLKWSIQSYTVNEGVCYSCVAINHVFYHFQSSPCSQYQFFTTPHSSS</sequence>
<dbReference type="AlphaFoldDB" id="A0A8D8QJ08"/>
<proteinExistence type="predicted"/>